<gene>
    <name evidence="1" type="primary">cas2</name>
    <name evidence="1" type="ORF">TQ35_0010040</name>
</gene>
<keyword evidence="1" id="KW-0378">Hydrolase</keyword>
<accession>A0ACC6TS23</accession>
<keyword evidence="1" id="KW-0540">Nuclease</keyword>
<sequence>MTLLLVIYDVSDDNKRNRLANTLKRYGLSRIQRSAFKGDLDSQRLKDLLRSIKREVNEDTDVVHVVPIDPRNWDMRIVIGSEGGERRKEGAVTVV</sequence>
<name>A0ACC6TS23_9CREN</name>
<dbReference type="EMBL" id="JZWS03000045">
    <property type="protein sequence ID" value="MEW9492521.1"/>
    <property type="molecule type" value="Genomic_DNA"/>
</dbReference>
<organism evidence="1 2">
    <name type="scientific">Candidatus Aramenus sulfurataquae</name>
    <dbReference type="NCBI Taxonomy" id="1326980"/>
    <lineage>
        <taxon>Archaea</taxon>
        <taxon>Thermoproteota</taxon>
        <taxon>Thermoprotei</taxon>
        <taxon>Sulfolobales</taxon>
        <taxon>Sulfolobaceae</taxon>
        <taxon>Candidatus Aramenus</taxon>
    </lineage>
</organism>
<comment type="caution">
    <text evidence="1">The sequence shown here is derived from an EMBL/GenBank/DDBJ whole genome shotgun (WGS) entry which is preliminary data.</text>
</comment>
<evidence type="ECO:0000313" key="1">
    <source>
        <dbReference type="EMBL" id="MEW9492521.1"/>
    </source>
</evidence>
<dbReference type="Proteomes" id="UP000053480">
    <property type="component" value="Unassembled WGS sequence"/>
</dbReference>
<protein>
    <submittedName>
        <fullName evidence="1">CRISPR-associated endonuclease Cas2</fullName>
    </submittedName>
</protein>
<proteinExistence type="predicted"/>
<evidence type="ECO:0000313" key="2">
    <source>
        <dbReference type="Proteomes" id="UP000053480"/>
    </source>
</evidence>
<reference evidence="1" key="1">
    <citation type="submission" date="2024-07" db="EMBL/GenBank/DDBJ databases">
        <title>Metagenome and Metagenome-Assembled Genomes of Archaea from a hot spring from the geothermal field of Los Azufres, Mexico.</title>
        <authorList>
            <person name="Marin-Paredes R."/>
            <person name="Martinez-Romero E."/>
            <person name="Servin-Garciduenas L.E."/>
        </authorList>
    </citation>
    <scope>NUCLEOTIDE SEQUENCE</scope>
    <source>
        <strain evidence="1">AZ1-454</strain>
    </source>
</reference>
<keyword evidence="1" id="KW-0255">Endonuclease</keyword>